<sequence length="212" mass="23293">MGLAANPITSVVLIPLLLSLLVPAATPVAAKLKTSNIKFDYFNGTYNLGVFQVDDLATIHNDALQVTPDSVNSAFLINQAVVCGKRPWTQINGYLVDWVWALHRECRLLRAVDNRLGGDYKAEEVERVLLLGLACSHPTASERPKTQEIVQILSGSVDVPHVPGMKPAFVWSSPPMGVEDICPDFTTDNISPQAIDPETQHQNIDRFNYTTV</sequence>
<comment type="caution">
    <text evidence="1">The sequence shown here is derived from an EMBL/GenBank/DDBJ whole genome shotgun (WGS) entry which is preliminary data.</text>
</comment>
<evidence type="ECO:0000313" key="2">
    <source>
        <dbReference type="Proteomes" id="UP000828048"/>
    </source>
</evidence>
<organism evidence="1 2">
    <name type="scientific">Vaccinium darrowii</name>
    <dbReference type="NCBI Taxonomy" id="229202"/>
    <lineage>
        <taxon>Eukaryota</taxon>
        <taxon>Viridiplantae</taxon>
        <taxon>Streptophyta</taxon>
        <taxon>Embryophyta</taxon>
        <taxon>Tracheophyta</taxon>
        <taxon>Spermatophyta</taxon>
        <taxon>Magnoliopsida</taxon>
        <taxon>eudicotyledons</taxon>
        <taxon>Gunneridae</taxon>
        <taxon>Pentapetalae</taxon>
        <taxon>asterids</taxon>
        <taxon>Ericales</taxon>
        <taxon>Ericaceae</taxon>
        <taxon>Vaccinioideae</taxon>
        <taxon>Vaccinieae</taxon>
        <taxon>Vaccinium</taxon>
    </lineage>
</organism>
<name>A0ACB7YAV8_9ERIC</name>
<evidence type="ECO:0000313" key="1">
    <source>
        <dbReference type="EMBL" id="KAH7850481.1"/>
    </source>
</evidence>
<keyword evidence="2" id="KW-1185">Reference proteome</keyword>
<proteinExistence type="predicted"/>
<protein>
    <submittedName>
        <fullName evidence="1">Uncharacterized protein</fullName>
    </submittedName>
</protein>
<dbReference type="Proteomes" id="UP000828048">
    <property type="component" value="Chromosome 7"/>
</dbReference>
<accession>A0ACB7YAV8</accession>
<reference evidence="1 2" key="1">
    <citation type="journal article" date="2021" name="Hortic Res">
        <title>High-quality reference genome and annotation aids understanding of berry development for evergreen blueberry (Vaccinium darrowii).</title>
        <authorList>
            <person name="Yu J."/>
            <person name="Hulse-Kemp A.M."/>
            <person name="Babiker E."/>
            <person name="Staton M."/>
        </authorList>
    </citation>
    <scope>NUCLEOTIDE SEQUENCE [LARGE SCALE GENOMIC DNA]</scope>
    <source>
        <strain evidence="2">cv. NJ 8807/NJ 8810</strain>
        <tissue evidence="1">Young leaf</tissue>
    </source>
</reference>
<dbReference type="EMBL" id="CM037157">
    <property type="protein sequence ID" value="KAH7850481.1"/>
    <property type="molecule type" value="Genomic_DNA"/>
</dbReference>
<gene>
    <name evidence="1" type="ORF">Vadar_033663</name>
</gene>